<evidence type="ECO:0000313" key="10">
    <source>
        <dbReference type="EMBL" id="KAJ8735815.1"/>
    </source>
</evidence>
<feature type="compositionally biased region" description="Basic and acidic residues" evidence="9">
    <location>
        <begin position="20"/>
        <end position="38"/>
    </location>
</feature>
<evidence type="ECO:0000256" key="3">
    <source>
        <dbReference type="ARBA" id="ARBA00022946"/>
    </source>
</evidence>
<evidence type="ECO:0000256" key="7">
    <source>
        <dbReference type="ARBA" id="ARBA00035133"/>
    </source>
</evidence>
<keyword evidence="11" id="KW-1185">Reference proteome</keyword>
<dbReference type="Proteomes" id="UP001231518">
    <property type="component" value="Chromosome 2"/>
</dbReference>
<evidence type="ECO:0000256" key="6">
    <source>
        <dbReference type="ARBA" id="ARBA00023274"/>
    </source>
</evidence>
<sequence length="369" mass="42291">MLTRLRFKRDFRLIVRCLADKPSDGDGKIPESKPKPAEPQKSSDNATERIQELLKLMMAEPKIKESEYKDKFASAPVIQRKKRSDEIEVKTEKIEESITKAAGEVAQALGGDVKQTEAELLSRVLGKINQTSTTLSDLLVGMKIDRSKEPEERQKKPETRGQQVKRLTSQTKSEAQQTRYSQRKGRSADGEQKREGRDERSRRPSPLTPTSVTTVNIFSGEPLGIFRAKESNHGTKLEVWESLQQRELTLATSQPPVNYFQKMALWTEQGKIWKFPIDNEQGLEEEQNVHFSEHIFLDSHLEGWCPKKGPIRHFMELVCVGLSKNAFYTVKEKKDHIMWYKEYFESKKDLLAEVGAWDHQSTSAEAKQS</sequence>
<feature type="compositionally biased region" description="Basic and acidic residues" evidence="9">
    <location>
        <begin position="186"/>
        <end position="202"/>
    </location>
</feature>
<name>A0AAD7Z2A7_MYTSE</name>
<gene>
    <name evidence="10" type="ORF">PYW07_007435</name>
</gene>
<dbReference type="Pfam" id="PF15433">
    <property type="entry name" value="MRP-S31"/>
    <property type="match status" value="1"/>
</dbReference>
<reference evidence="10" key="1">
    <citation type="submission" date="2023-03" db="EMBL/GenBank/DDBJ databases">
        <title>Chromosome-level genomes of two armyworms, Mythimna separata and Mythimna loreyi, provide insights into the biosynthesis and reception of sex pheromones.</title>
        <authorList>
            <person name="Zhao H."/>
        </authorList>
    </citation>
    <scope>NUCLEOTIDE SEQUENCE</scope>
    <source>
        <strain evidence="10">BeijingLab</strain>
        <tissue evidence="10">Pupa</tissue>
    </source>
</reference>
<dbReference type="PANTHER" id="PTHR13231:SF3">
    <property type="entry name" value="SMALL RIBOSOMAL SUBUNIT PROTEIN MS31"/>
    <property type="match status" value="1"/>
</dbReference>
<dbReference type="GO" id="GO:0003735">
    <property type="term" value="F:structural constituent of ribosome"/>
    <property type="evidence" value="ECO:0007669"/>
    <property type="project" value="InterPro"/>
</dbReference>
<keyword evidence="6" id="KW-0687">Ribonucleoprotein</keyword>
<comment type="caution">
    <text evidence="10">The sequence shown here is derived from an EMBL/GenBank/DDBJ whole genome shotgun (WGS) entry which is preliminary data.</text>
</comment>
<keyword evidence="4" id="KW-0689">Ribosomal protein</keyword>
<organism evidence="10 11">
    <name type="scientific">Mythimna separata</name>
    <name type="common">Oriental armyworm</name>
    <name type="synonym">Pseudaletia separata</name>
    <dbReference type="NCBI Taxonomy" id="271217"/>
    <lineage>
        <taxon>Eukaryota</taxon>
        <taxon>Metazoa</taxon>
        <taxon>Ecdysozoa</taxon>
        <taxon>Arthropoda</taxon>
        <taxon>Hexapoda</taxon>
        <taxon>Insecta</taxon>
        <taxon>Pterygota</taxon>
        <taxon>Neoptera</taxon>
        <taxon>Endopterygota</taxon>
        <taxon>Lepidoptera</taxon>
        <taxon>Glossata</taxon>
        <taxon>Ditrysia</taxon>
        <taxon>Noctuoidea</taxon>
        <taxon>Noctuidae</taxon>
        <taxon>Noctuinae</taxon>
        <taxon>Hadenini</taxon>
        <taxon>Mythimna</taxon>
    </lineage>
</organism>
<feature type="region of interest" description="Disordered" evidence="9">
    <location>
        <begin position="141"/>
        <end position="214"/>
    </location>
</feature>
<feature type="region of interest" description="Disordered" evidence="9">
    <location>
        <begin position="20"/>
        <end position="46"/>
    </location>
</feature>
<evidence type="ECO:0000313" key="11">
    <source>
        <dbReference type="Proteomes" id="UP001231518"/>
    </source>
</evidence>
<proteinExistence type="inferred from homology"/>
<accession>A0AAD7Z2A7</accession>
<protein>
    <recommendedName>
        <fullName evidence="7">Small ribosomal subunit protein mS31</fullName>
    </recommendedName>
    <alternativeName>
        <fullName evidence="8">28S ribosomal protein S31, mitochondrial</fullName>
    </alternativeName>
</protein>
<feature type="compositionally biased region" description="Basic and acidic residues" evidence="9">
    <location>
        <begin position="143"/>
        <end position="159"/>
    </location>
</feature>
<dbReference type="PANTHER" id="PTHR13231">
    <property type="entry name" value="MITOCHONDRIAL RIBOSOMAL PROTEIN S31"/>
    <property type="match status" value="1"/>
</dbReference>
<evidence type="ECO:0000256" key="4">
    <source>
        <dbReference type="ARBA" id="ARBA00022980"/>
    </source>
</evidence>
<evidence type="ECO:0000256" key="2">
    <source>
        <dbReference type="ARBA" id="ARBA00011057"/>
    </source>
</evidence>
<keyword evidence="5" id="KW-0496">Mitochondrion</keyword>
<dbReference type="InterPro" id="IPR026299">
    <property type="entry name" value="MRP-S31"/>
</dbReference>
<dbReference type="GO" id="GO:0005763">
    <property type="term" value="C:mitochondrial small ribosomal subunit"/>
    <property type="evidence" value="ECO:0007669"/>
    <property type="project" value="InterPro"/>
</dbReference>
<evidence type="ECO:0000256" key="1">
    <source>
        <dbReference type="ARBA" id="ARBA00004173"/>
    </source>
</evidence>
<feature type="compositionally biased region" description="Polar residues" evidence="9">
    <location>
        <begin position="160"/>
        <end position="180"/>
    </location>
</feature>
<evidence type="ECO:0000256" key="5">
    <source>
        <dbReference type="ARBA" id="ARBA00023128"/>
    </source>
</evidence>
<keyword evidence="3" id="KW-0809">Transit peptide</keyword>
<evidence type="ECO:0000256" key="8">
    <source>
        <dbReference type="ARBA" id="ARBA00035363"/>
    </source>
</evidence>
<evidence type="ECO:0000256" key="9">
    <source>
        <dbReference type="SAM" id="MobiDB-lite"/>
    </source>
</evidence>
<dbReference type="EMBL" id="JARGEI010000002">
    <property type="protein sequence ID" value="KAJ8735815.1"/>
    <property type="molecule type" value="Genomic_DNA"/>
</dbReference>
<feature type="compositionally biased region" description="Low complexity" evidence="9">
    <location>
        <begin position="204"/>
        <end position="214"/>
    </location>
</feature>
<dbReference type="AlphaFoldDB" id="A0AAD7Z2A7"/>
<comment type="similarity">
    <text evidence="2">Belongs to the mitochondrion-specific ribosomal protein mS31 family.</text>
</comment>
<comment type="subcellular location">
    <subcellularLocation>
        <location evidence="1">Mitochondrion</location>
    </subcellularLocation>
</comment>